<dbReference type="Proteomes" id="UP001165143">
    <property type="component" value="Unassembled WGS sequence"/>
</dbReference>
<gene>
    <name evidence="2" type="ORF">Kpho01_56870</name>
</gene>
<proteinExistence type="predicted"/>
<comment type="caution">
    <text evidence="2">The sequence shown here is derived from an EMBL/GenBank/DDBJ whole genome shotgun (WGS) entry which is preliminary data.</text>
</comment>
<evidence type="ECO:0000256" key="1">
    <source>
        <dbReference type="SAM" id="MobiDB-lite"/>
    </source>
</evidence>
<dbReference type="AlphaFoldDB" id="A0A9W6PMS5"/>
<reference evidence="2" key="1">
    <citation type="submission" date="2023-02" db="EMBL/GenBank/DDBJ databases">
        <title>Kitasatospora phosalacinea NBRC 14362.</title>
        <authorList>
            <person name="Ichikawa N."/>
            <person name="Sato H."/>
            <person name="Tonouchi N."/>
        </authorList>
    </citation>
    <scope>NUCLEOTIDE SEQUENCE</scope>
    <source>
        <strain evidence="2">NBRC 14362</strain>
    </source>
</reference>
<evidence type="ECO:0000313" key="3">
    <source>
        <dbReference type="Proteomes" id="UP001165143"/>
    </source>
</evidence>
<dbReference type="EMBL" id="BSRX01000041">
    <property type="protein sequence ID" value="GLW57676.1"/>
    <property type="molecule type" value="Genomic_DNA"/>
</dbReference>
<organism evidence="2 3">
    <name type="scientific">Kitasatospora phosalacinea</name>
    <dbReference type="NCBI Taxonomy" id="2065"/>
    <lineage>
        <taxon>Bacteria</taxon>
        <taxon>Bacillati</taxon>
        <taxon>Actinomycetota</taxon>
        <taxon>Actinomycetes</taxon>
        <taxon>Kitasatosporales</taxon>
        <taxon>Streptomycetaceae</taxon>
        <taxon>Kitasatospora</taxon>
    </lineage>
</organism>
<evidence type="ECO:0000313" key="2">
    <source>
        <dbReference type="EMBL" id="GLW57676.1"/>
    </source>
</evidence>
<sequence>MYAANLPGVRIGREAHLRKTPARVCTEEQVERAVREGPAAAERSEPL</sequence>
<dbReference type="RefSeq" id="WP_158715137.1">
    <property type="nucleotide sequence ID" value="NZ_BSRX01000041.1"/>
</dbReference>
<protein>
    <submittedName>
        <fullName evidence="2">Uncharacterized protein</fullName>
    </submittedName>
</protein>
<accession>A0A9W6PMS5</accession>
<name>A0A9W6PMS5_9ACTN</name>
<dbReference type="OrthoDB" id="306887at2"/>
<feature type="region of interest" description="Disordered" evidence="1">
    <location>
        <begin position="28"/>
        <end position="47"/>
    </location>
</feature>